<dbReference type="EMBL" id="FN600414">
    <property type="protein sequence ID" value="CBI70200.1"/>
    <property type="molecule type" value="Genomic_DNA"/>
</dbReference>
<reference evidence="1" key="1">
    <citation type="submission" date="2009-12" db="EMBL/GenBank/DDBJ databases">
        <authorList>
            <person name="Weynberg K."/>
        </authorList>
    </citation>
    <scope>NUCLEOTIDE SEQUENCE</scope>
</reference>
<reference evidence="1" key="2">
    <citation type="journal article" date="2011" name="J. Virol.">
        <title>Genome sequence of Ostreococcus tauri virus OtV-2 throws light on the role of picoeukaryote niche separation in the ocean.</title>
        <authorList>
            <person name="Weynberg K.D."/>
            <person name="Allen M.J."/>
            <person name="Gilg I.C."/>
            <person name="Scanlan D.J."/>
            <person name="Wilson W.H."/>
        </authorList>
    </citation>
    <scope>NUCLEOTIDE SEQUENCE</scope>
</reference>
<keyword evidence="2" id="KW-0479">Metal-binding</keyword>
<dbReference type="PDB" id="4B8N">
    <property type="method" value="X-ray"/>
    <property type="resolution" value="1.95 A"/>
    <property type="chains" value="A/B/C/D=1-91"/>
</dbReference>
<reference evidence="2" key="3">
    <citation type="journal article" date="2013" name="FEBS Lett.">
        <title>Functional and structural characterisation of a viral cytochrome b5.</title>
        <authorList>
            <person name="Reid E.L."/>
            <person name="Weynberg K.D."/>
            <person name="Love J."/>
            <person name="Isupov M.N."/>
            <person name="Littlechild J.A."/>
            <person name="Wilson W.H."/>
            <person name="Kelly S.L."/>
            <person name="Lamb D.C."/>
            <person name="Allen M.J."/>
        </authorList>
    </citation>
    <scope>X-RAY CRYSTALLOGRAPHY (1.95 ANGSTROMS) OF 1-91 IN COMPLEX WITH HEME B</scope>
</reference>
<sequence>MNRIKTINDHINPRDLSLTEIAKHNTEEDCWVIIKDIVYDLTKFLPDHPGGKKAIILFAGKDATEEFDMLHPPNVLKKYLTPEVVLGPVKK</sequence>
<accession>E4WM77</accession>
<evidence type="ECO:0000313" key="1">
    <source>
        <dbReference type="EMBL" id="CBI70200.1"/>
    </source>
</evidence>
<keyword evidence="2" id="KW-0408">Iron</keyword>
<keyword evidence="2" id="KW-0002">3D-structure</keyword>
<protein>
    <submittedName>
        <fullName evidence="1">Cytochrome b5-host origin</fullName>
    </submittedName>
</protein>
<proteinExistence type="evidence at protein level"/>
<name>A0ACD6B9H8_9PHYC</name>
<organism evidence="1">
    <name type="scientific">Ostreococcus tauri virus 2</name>
    <dbReference type="NCBI Taxonomy" id="696472"/>
    <lineage>
        <taxon>Viruses</taxon>
        <taxon>Varidnaviria</taxon>
        <taxon>Bamfordvirae</taxon>
        <taxon>Nucleocytoviricota</taxon>
        <taxon>Megaviricetes</taxon>
        <taxon>Algavirales</taxon>
        <taxon>Phycodnaviridae</taxon>
        <taxon>Prasinovirus</taxon>
    </lineage>
</organism>
<feature type="binding site" evidence="2">
    <location>
        <position position="71"/>
    </location>
    <ligand>
        <name>heme b</name>
        <dbReference type="ChEBI" id="CHEBI:60344"/>
        <note>axial binding residue</note>
    </ligand>
    <ligandPart>
        <name>Fe</name>
        <dbReference type="ChEBI" id="CHEBI:18248"/>
    </ligandPart>
</feature>
<accession>A0ACD6B9H8</accession>
<gene>
    <name evidence="1" type="ORF">OtV2_201</name>
</gene>
<evidence type="ECO:0007829" key="2">
    <source>
        <dbReference type="PDB" id="4B8N"/>
    </source>
</evidence>
<keyword evidence="2" id="KW-0349">Heme</keyword>